<protein>
    <submittedName>
        <fullName evidence="1">HAD-IIB family hydrolase</fullName>
    </submittedName>
</protein>
<keyword evidence="2" id="KW-1185">Reference proteome</keyword>
<dbReference type="Gene3D" id="3.30.1240.10">
    <property type="match status" value="1"/>
</dbReference>
<dbReference type="RefSeq" id="WP_344903857.1">
    <property type="nucleotide sequence ID" value="NZ_BAAAYO010000001.1"/>
</dbReference>
<reference evidence="1 2" key="1">
    <citation type="submission" date="2024-09" db="EMBL/GenBank/DDBJ databases">
        <authorList>
            <person name="Sun Q."/>
            <person name="Mori K."/>
        </authorList>
    </citation>
    <scope>NUCLEOTIDE SEQUENCE [LARGE SCALE GENOMIC DNA]</scope>
    <source>
        <strain evidence="1 2">JCM 12520</strain>
    </source>
</reference>
<dbReference type="InterPro" id="IPR006379">
    <property type="entry name" value="HAD-SF_hydro_IIB"/>
</dbReference>
<dbReference type="Gene3D" id="3.40.50.1000">
    <property type="entry name" value="HAD superfamily/HAD-like"/>
    <property type="match status" value="1"/>
</dbReference>
<dbReference type="Proteomes" id="UP001589619">
    <property type="component" value="Unassembled WGS sequence"/>
</dbReference>
<dbReference type="PANTHER" id="PTHR10000:SF8">
    <property type="entry name" value="HAD SUPERFAMILY HYDROLASE-LIKE, TYPE 3"/>
    <property type="match status" value="1"/>
</dbReference>
<dbReference type="PANTHER" id="PTHR10000">
    <property type="entry name" value="PHOSPHOSERINE PHOSPHATASE"/>
    <property type="match status" value="1"/>
</dbReference>
<dbReference type="NCBIfam" id="TIGR01484">
    <property type="entry name" value="HAD-SF-IIB"/>
    <property type="match status" value="1"/>
</dbReference>
<dbReference type="SUPFAM" id="SSF56784">
    <property type="entry name" value="HAD-like"/>
    <property type="match status" value="1"/>
</dbReference>
<dbReference type="InterPro" id="IPR023214">
    <property type="entry name" value="HAD_sf"/>
</dbReference>
<name>A0ABV5VW80_9BACL</name>
<gene>
    <name evidence="1" type="ORF">ACFFNY_13505</name>
</gene>
<organism evidence="1 2">
    <name type="scientific">Paenibacillus hodogayensis</name>
    <dbReference type="NCBI Taxonomy" id="279208"/>
    <lineage>
        <taxon>Bacteria</taxon>
        <taxon>Bacillati</taxon>
        <taxon>Bacillota</taxon>
        <taxon>Bacilli</taxon>
        <taxon>Bacillales</taxon>
        <taxon>Paenibacillaceae</taxon>
        <taxon>Paenibacillus</taxon>
    </lineage>
</organism>
<dbReference type="EMBL" id="JBHMAG010000012">
    <property type="protein sequence ID" value="MFB9752577.1"/>
    <property type="molecule type" value="Genomic_DNA"/>
</dbReference>
<dbReference type="InterPro" id="IPR036412">
    <property type="entry name" value="HAD-like_sf"/>
</dbReference>
<comment type="caution">
    <text evidence="1">The sequence shown here is derived from an EMBL/GenBank/DDBJ whole genome shotgun (WGS) entry which is preliminary data.</text>
</comment>
<evidence type="ECO:0000313" key="1">
    <source>
        <dbReference type="EMBL" id="MFB9752577.1"/>
    </source>
</evidence>
<keyword evidence="1" id="KW-0378">Hydrolase</keyword>
<accession>A0ABV5VW80</accession>
<dbReference type="Pfam" id="PF08282">
    <property type="entry name" value="Hydrolase_3"/>
    <property type="match status" value="1"/>
</dbReference>
<evidence type="ECO:0000313" key="2">
    <source>
        <dbReference type="Proteomes" id="UP001589619"/>
    </source>
</evidence>
<sequence length="285" mass="31740">MHTLYVSDLDGTLLNGEQRLSEPTIEAVNAWIAAGGSFSVATARSWDSAGPLLAPLRLRLPVVLMNGVFLYDPVSGTYIVSNLLDRDTALDLIATEERAGLHPIVYTVNGRNEFKIYYKGLFNPSEHLYVTSRLERGDERFRLVDEFRIPSDEAIMEVNVIGTEEELAATYKLASERAGLMCHFGPDIYSPGYYWLEINDALANKRDGVAQLKQRLQADRIVCFGDNLNDLPMFEIADEAFAMGNAHPIVRERATGVLATNAEDGVARYLQTIPFPKQSDKSYVT</sequence>
<dbReference type="GO" id="GO:0016787">
    <property type="term" value="F:hydrolase activity"/>
    <property type="evidence" value="ECO:0007669"/>
    <property type="project" value="UniProtKB-KW"/>
</dbReference>
<proteinExistence type="predicted"/>